<accession>A0A5Q0BPH1</accession>
<feature type="transmembrane region" description="Helical" evidence="8">
    <location>
        <begin position="378"/>
        <end position="401"/>
    </location>
</feature>
<dbReference type="RefSeq" id="WP_153250062.1">
    <property type="nucleotide sequence ID" value="NZ_CP044205.1"/>
</dbReference>
<organism evidence="10 11">
    <name type="scientific">Candidatus Methylospira mobilis</name>
    <dbReference type="NCBI Taxonomy" id="1808979"/>
    <lineage>
        <taxon>Bacteria</taxon>
        <taxon>Pseudomonadati</taxon>
        <taxon>Pseudomonadota</taxon>
        <taxon>Gammaproteobacteria</taxon>
        <taxon>Methylococcales</taxon>
        <taxon>Methylococcaceae</taxon>
        <taxon>Candidatus Methylospira</taxon>
    </lineage>
</organism>
<keyword evidence="7 8" id="KW-0472">Membrane</keyword>
<keyword evidence="11" id="KW-1185">Reference proteome</keyword>
<reference evidence="10 11" key="1">
    <citation type="submission" date="2019-09" db="EMBL/GenBank/DDBJ databases">
        <title>Ecophysiology of the spiral-shaped methanotroph Methylospira mobilis as revealed by the complete genome sequence.</title>
        <authorList>
            <person name="Oshkin I.Y."/>
            <person name="Dedysh S.N."/>
            <person name="Miroshnikov K."/>
            <person name="Danilova O.V."/>
            <person name="Hakobyan A."/>
            <person name="Liesack W."/>
        </authorList>
    </citation>
    <scope>NUCLEOTIDE SEQUENCE [LARGE SCALE GENOMIC DNA]</scope>
    <source>
        <strain evidence="10 11">Shm1</strain>
    </source>
</reference>
<protein>
    <submittedName>
        <fullName evidence="10">DHA2 family efflux MFS transporter permease subunit</fullName>
    </submittedName>
</protein>
<evidence type="ECO:0000256" key="1">
    <source>
        <dbReference type="ARBA" id="ARBA00004651"/>
    </source>
</evidence>
<proteinExistence type="inferred from homology"/>
<feature type="transmembrane region" description="Helical" evidence="8">
    <location>
        <begin position="21"/>
        <end position="44"/>
    </location>
</feature>
<evidence type="ECO:0000313" key="11">
    <source>
        <dbReference type="Proteomes" id="UP000325755"/>
    </source>
</evidence>
<evidence type="ECO:0000259" key="9">
    <source>
        <dbReference type="PROSITE" id="PS50850"/>
    </source>
</evidence>
<evidence type="ECO:0000256" key="4">
    <source>
        <dbReference type="ARBA" id="ARBA00022475"/>
    </source>
</evidence>
<comment type="similarity">
    <text evidence="2">Belongs to the major facilitator superfamily. EmrB family.</text>
</comment>
<dbReference type="FunCoup" id="A0A5Q0BPH1">
    <property type="interactions" value="294"/>
</dbReference>
<feature type="transmembrane region" description="Helical" evidence="8">
    <location>
        <begin position="341"/>
        <end position="358"/>
    </location>
</feature>
<feature type="transmembrane region" description="Helical" evidence="8">
    <location>
        <begin position="64"/>
        <end position="82"/>
    </location>
</feature>
<dbReference type="GO" id="GO:0022857">
    <property type="term" value="F:transmembrane transporter activity"/>
    <property type="evidence" value="ECO:0007669"/>
    <property type="project" value="InterPro"/>
</dbReference>
<comment type="subcellular location">
    <subcellularLocation>
        <location evidence="1">Cell membrane</location>
        <topology evidence="1">Multi-pass membrane protein</topology>
    </subcellularLocation>
</comment>
<dbReference type="PANTHER" id="PTHR42718:SF9">
    <property type="entry name" value="MAJOR FACILITATOR SUPERFAMILY MULTIDRUG TRANSPORTER MFSC"/>
    <property type="match status" value="1"/>
</dbReference>
<dbReference type="InterPro" id="IPR004638">
    <property type="entry name" value="EmrB-like"/>
</dbReference>
<evidence type="ECO:0000256" key="6">
    <source>
        <dbReference type="ARBA" id="ARBA00022989"/>
    </source>
</evidence>
<sequence>MTTAACSEPASFPRTERLRFLLLNCALLLGNLLVLFNTGAFASISLHATGALGVSPSHAVWIQSYYFVSLALSLPLQPWLSARAGVARLYLSALLLMAFGSLLCALTDDFGWFIAGRIAQGFFGGLTLPLSQLLFLCLYPASRQSIAVGIWSMAALSPFTLGPAVGGWMADHWGWRSLFSLNVPLTLLAAALAWALLPKMPSSPLRRRLDFVGFALLALALACLQSVLNQGEDEDWYNSQPMVLLTLTGVVALLLFGVWELGERYPLLDLRLFRRRNFVIGTLCLSVGFMLMYGLLSVLLVRLQTVAGYTSFLAGASLLPLLFLTKPMANFYHRLVHRFDARLLASVNLFAFFLYSYWTSTYDFFQRGGWFSEMLLSQILEGFCLGGFFVPLTTLLTAGLTPRRQLDAVQLAGMLRVLGGSIGSPLLSVIWDRRAAFQQNHLIETFSVYDALHPELMAGLQSAGIEPAVALIKLAQQANRHAAIIGLDDTFRLAAWLYLGLAALVWLARPLRPHEPRSEKAGVRETVLEDLIEEP</sequence>
<dbReference type="InParanoid" id="A0A5Q0BPH1"/>
<evidence type="ECO:0000256" key="2">
    <source>
        <dbReference type="ARBA" id="ARBA00008537"/>
    </source>
</evidence>
<keyword evidence="6 8" id="KW-1133">Transmembrane helix</keyword>
<dbReference type="InterPro" id="IPR011701">
    <property type="entry name" value="MFS"/>
</dbReference>
<feature type="transmembrane region" description="Helical" evidence="8">
    <location>
        <begin position="146"/>
        <end position="166"/>
    </location>
</feature>
<dbReference type="OrthoDB" id="9812221at2"/>
<feature type="transmembrane region" description="Helical" evidence="8">
    <location>
        <begin position="240"/>
        <end position="258"/>
    </location>
</feature>
<gene>
    <name evidence="10" type="ORF">F6R98_16850</name>
</gene>
<name>A0A5Q0BPH1_9GAMM</name>
<dbReference type="GO" id="GO:0005886">
    <property type="term" value="C:plasma membrane"/>
    <property type="evidence" value="ECO:0007669"/>
    <property type="project" value="UniProtKB-SubCell"/>
</dbReference>
<dbReference type="AlphaFoldDB" id="A0A5Q0BPH1"/>
<keyword evidence="3" id="KW-0813">Transport</keyword>
<keyword evidence="4" id="KW-1003">Cell membrane</keyword>
<dbReference type="InterPro" id="IPR020846">
    <property type="entry name" value="MFS_dom"/>
</dbReference>
<dbReference type="PROSITE" id="PS50850">
    <property type="entry name" value="MFS"/>
    <property type="match status" value="1"/>
</dbReference>
<dbReference type="Pfam" id="PF07690">
    <property type="entry name" value="MFS_1"/>
    <property type="match status" value="1"/>
</dbReference>
<evidence type="ECO:0000313" key="10">
    <source>
        <dbReference type="EMBL" id="QFY44094.1"/>
    </source>
</evidence>
<feature type="transmembrane region" description="Helical" evidence="8">
    <location>
        <begin position="178"/>
        <end position="197"/>
    </location>
</feature>
<evidence type="ECO:0000256" key="3">
    <source>
        <dbReference type="ARBA" id="ARBA00022448"/>
    </source>
</evidence>
<dbReference type="InterPro" id="IPR036259">
    <property type="entry name" value="MFS_trans_sf"/>
</dbReference>
<dbReference type="EMBL" id="CP044205">
    <property type="protein sequence ID" value="QFY44094.1"/>
    <property type="molecule type" value="Genomic_DNA"/>
</dbReference>
<evidence type="ECO:0000256" key="8">
    <source>
        <dbReference type="SAM" id="Phobius"/>
    </source>
</evidence>
<feature type="transmembrane region" description="Helical" evidence="8">
    <location>
        <begin position="89"/>
        <end position="115"/>
    </location>
</feature>
<dbReference type="PANTHER" id="PTHR42718">
    <property type="entry name" value="MAJOR FACILITATOR SUPERFAMILY MULTIDRUG TRANSPORTER MFSC"/>
    <property type="match status" value="1"/>
</dbReference>
<dbReference type="SUPFAM" id="SSF103473">
    <property type="entry name" value="MFS general substrate transporter"/>
    <property type="match status" value="1"/>
</dbReference>
<dbReference type="Proteomes" id="UP000325755">
    <property type="component" value="Chromosome"/>
</dbReference>
<dbReference type="NCBIfam" id="TIGR00711">
    <property type="entry name" value="efflux_EmrB"/>
    <property type="match status" value="1"/>
</dbReference>
<feature type="transmembrane region" description="Helical" evidence="8">
    <location>
        <begin position="209"/>
        <end position="228"/>
    </location>
</feature>
<dbReference type="Gene3D" id="1.20.1250.20">
    <property type="entry name" value="MFS general substrate transporter like domains"/>
    <property type="match status" value="1"/>
</dbReference>
<keyword evidence="5 8" id="KW-0812">Transmembrane</keyword>
<feature type="transmembrane region" description="Helical" evidence="8">
    <location>
        <begin position="121"/>
        <end position="139"/>
    </location>
</feature>
<feature type="transmembrane region" description="Helical" evidence="8">
    <location>
        <begin position="278"/>
        <end position="300"/>
    </location>
</feature>
<evidence type="ECO:0000256" key="5">
    <source>
        <dbReference type="ARBA" id="ARBA00022692"/>
    </source>
</evidence>
<dbReference type="KEGG" id="mmob:F6R98_16850"/>
<feature type="transmembrane region" description="Helical" evidence="8">
    <location>
        <begin position="306"/>
        <end position="329"/>
    </location>
</feature>
<feature type="domain" description="Major facilitator superfamily (MFS) profile" evidence="9">
    <location>
        <begin position="23"/>
        <end position="479"/>
    </location>
</feature>
<evidence type="ECO:0000256" key="7">
    <source>
        <dbReference type="ARBA" id="ARBA00023136"/>
    </source>
</evidence>